<accession>A0AAV4D8M0</accession>
<proteinExistence type="predicted"/>
<evidence type="ECO:0000313" key="2">
    <source>
        <dbReference type="EMBL" id="GFO40496.1"/>
    </source>
</evidence>
<feature type="transmembrane region" description="Helical" evidence="1">
    <location>
        <begin position="98"/>
        <end position="118"/>
    </location>
</feature>
<evidence type="ECO:0000313" key="3">
    <source>
        <dbReference type="Proteomes" id="UP000735302"/>
    </source>
</evidence>
<evidence type="ECO:0000256" key="1">
    <source>
        <dbReference type="SAM" id="Phobius"/>
    </source>
</evidence>
<keyword evidence="1" id="KW-1133">Transmembrane helix</keyword>
<keyword evidence="3" id="KW-1185">Reference proteome</keyword>
<sequence length="148" mass="16947">MVPPPNKLSGTPGLALQPYQEIRPYIKDLGPAALKSSPTEAINREHFGNFAFEAVPNLVGCTRRFIYATVSSADAERNFLLYNSVLSERRRNLSKSSLKQLVFLYYNNLLYCGLFYYIRLFADSEKFDFTNKTHLRSRSGELSHQLML</sequence>
<dbReference type="AlphaFoldDB" id="A0AAV4D8M0"/>
<name>A0AAV4D8M0_9GAST</name>
<dbReference type="EMBL" id="BLXT01007619">
    <property type="protein sequence ID" value="GFO40496.1"/>
    <property type="molecule type" value="Genomic_DNA"/>
</dbReference>
<organism evidence="2 3">
    <name type="scientific">Plakobranchus ocellatus</name>
    <dbReference type="NCBI Taxonomy" id="259542"/>
    <lineage>
        <taxon>Eukaryota</taxon>
        <taxon>Metazoa</taxon>
        <taxon>Spiralia</taxon>
        <taxon>Lophotrochozoa</taxon>
        <taxon>Mollusca</taxon>
        <taxon>Gastropoda</taxon>
        <taxon>Heterobranchia</taxon>
        <taxon>Euthyneura</taxon>
        <taxon>Panpulmonata</taxon>
        <taxon>Sacoglossa</taxon>
        <taxon>Placobranchoidea</taxon>
        <taxon>Plakobranchidae</taxon>
        <taxon>Plakobranchus</taxon>
    </lineage>
</organism>
<gene>
    <name evidence="2" type="ORF">PoB_006700100</name>
</gene>
<comment type="caution">
    <text evidence="2">The sequence shown here is derived from an EMBL/GenBank/DDBJ whole genome shotgun (WGS) entry which is preliminary data.</text>
</comment>
<reference evidence="2 3" key="1">
    <citation type="journal article" date="2021" name="Elife">
        <title>Chloroplast acquisition without the gene transfer in kleptoplastic sea slugs, Plakobranchus ocellatus.</title>
        <authorList>
            <person name="Maeda T."/>
            <person name="Takahashi S."/>
            <person name="Yoshida T."/>
            <person name="Shimamura S."/>
            <person name="Takaki Y."/>
            <person name="Nagai Y."/>
            <person name="Toyoda A."/>
            <person name="Suzuki Y."/>
            <person name="Arimoto A."/>
            <person name="Ishii H."/>
            <person name="Satoh N."/>
            <person name="Nishiyama T."/>
            <person name="Hasebe M."/>
            <person name="Maruyama T."/>
            <person name="Minagawa J."/>
            <person name="Obokata J."/>
            <person name="Shigenobu S."/>
        </authorList>
    </citation>
    <scope>NUCLEOTIDE SEQUENCE [LARGE SCALE GENOMIC DNA]</scope>
</reference>
<protein>
    <submittedName>
        <fullName evidence="2">Hat family dimerization domain</fullName>
    </submittedName>
</protein>
<keyword evidence="1" id="KW-0812">Transmembrane</keyword>
<dbReference type="Proteomes" id="UP000735302">
    <property type="component" value="Unassembled WGS sequence"/>
</dbReference>
<keyword evidence="1" id="KW-0472">Membrane</keyword>